<feature type="compositionally biased region" description="Basic residues" evidence="1">
    <location>
        <begin position="1"/>
        <end position="10"/>
    </location>
</feature>
<name>A0AAD6IIE6_PENCN</name>
<feature type="compositionally biased region" description="Low complexity" evidence="1">
    <location>
        <begin position="14"/>
        <end position="27"/>
    </location>
</feature>
<protein>
    <submittedName>
        <fullName evidence="2">Uncharacterized protein</fullName>
    </submittedName>
</protein>
<sequence length="276" mass="31229">MASRKQRKSHSALPTSTTSPNPIPSTSKYQTVPREEVPQLYGEIQQAGAERQKWIEDPKDTTCTIKPSTLSISKLKKQGWTFKTNIISTPLEIEPEFAKQGIPKFKKYRDVELSKSELSKSGGHEKWCYNSYYIILGEGIIYAKDIKRTDGPPFSEIATALYTARSPIESLKHVYFDNVVNADTKRFVSKRLYTAQNGLAWSPYRPIMVWKYGTAEYQGLLGTRLGKAVVYMVLGAFPRGTHYISKVVTFTGPAYGYALHLRFDIEPFPVGWGRLV</sequence>
<comment type="caution">
    <text evidence="2">The sequence shown here is derived from an EMBL/GenBank/DDBJ whole genome shotgun (WGS) entry which is preliminary data.</text>
</comment>
<gene>
    <name evidence="2" type="ORF">N7460_003749</name>
</gene>
<evidence type="ECO:0000256" key="1">
    <source>
        <dbReference type="SAM" id="MobiDB-lite"/>
    </source>
</evidence>
<evidence type="ECO:0000313" key="2">
    <source>
        <dbReference type="EMBL" id="KAJ6047602.1"/>
    </source>
</evidence>
<reference evidence="2" key="1">
    <citation type="journal article" date="2023" name="IMA Fungus">
        <title>Comparative genomic study of the Penicillium genus elucidates a diverse pangenome and 15 lateral gene transfer events.</title>
        <authorList>
            <person name="Petersen C."/>
            <person name="Sorensen T."/>
            <person name="Nielsen M.R."/>
            <person name="Sondergaard T.E."/>
            <person name="Sorensen J.L."/>
            <person name="Fitzpatrick D.A."/>
            <person name="Frisvad J.C."/>
            <person name="Nielsen K.L."/>
        </authorList>
    </citation>
    <scope>NUCLEOTIDE SEQUENCE</scope>
    <source>
        <strain evidence="2">IBT 15450</strain>
    </source>
</reference>
<organism evidence="2 3">
    <name type="scientific">Penicillium canescens</name>
    <dbReference type="NCBI Taxonomy" id="5083"/>
    <lineage>
        <taxon>Eukaryota</taxon>
        <taxon>Fungi</taxon>
        <taxon>Dikarya</taxon>
        <taxon>Ascomycota</taxon>
        <taxon>Pezizomycotina</taxon>
        <taxon>Eurotiomycetes</taxon>
        <taxon>Eurotiomycetidae</taxon>
        <taxon>Eurotiales</taxon>
        <taxon>Aspergillaceae</taxon>
        <taxon>Penicillium</taxon>
    </lineage>
</organism>
<keyword evidence="3" id="KW-1185">Reference proteome</keyword>
<evidence type="ECO:0000313" key="3">
    <source>
        <dbReference type="Proteomes" id="UP001219568"/>
    </source>
</evidence>
<dbReference type="Proteomes" id="UP001219568">
    <property type="component" value="Unassembled WGS sequence"/>
</dbReference>
<dbReference type="EMBL" id="JAQJZL010000003">
    <property type="protein sequence ID" value="KAJ6047602.1"/>
    <property type="molecule type" value="Genomic_DNA"/>
</dbReference>
<accession>A0AAD6IIE6</accession>
<proteinExistence type="predicted"/>
<dbReference type="AlphaFoldDB" id="A0AAD6IIE6"/>
<reference evidence="2" key="2">
    <citation type="submission" date="2023-01" db="EMBL/GenBank/DDBJ databases">
        <authorList>
            <person name="Petersen C."/>
        </authorList>
    </citation>
    <scope>NUCLEOTIDE SEQUENCE</scope>
    <source>
        <strain evidence="2">IBT 15450</strain>
    </source>
</reference>
<feature type="region of interest" description="Disordered" evidence="1">
    <location>
        <begin position="1"/>
        <end position="36"/>
    </location>
</feature>